<proteinExistence type="predicted"/>
<reference evidence="1 2" key="1">
    <citation type="submission" date="2015-04" db="EMBL/GenBank/DDBJ databases">
        <title>Complete Sequence for the Genome of the Thioalkalivibrio versutus D301.</title>
        <authorList>
            <person name="Mu T."/>
            <person name="Zhou J."/>
            <person name="Xu X."/>
        </authorList>
    </citation>
    <scope>NUCLEOTIDE SEQUENCE [LARGE SCALE GENOMIC DNA]</scope>
    <source>
        <strain evidence="1 2">D301</strain>
    </source>
</reference>
<dbReference type="STRING" id="106634.TVD_13180"/>
<protein>
    <submittedName>
        <fullName evidence="1">Uncharacterized protein</fullName>
    </submittedName>
</protein>
<accession>A0A0G3G9N0</accession>
<dbReference type="OrthoDB" id="5785057at2"/>
<dbReference type="EMBL" id="CP011367">
    <property type="protein sequence ID" value="AKJ96252.1"/>
    <property type="molecule type" value="Genomic_DNA"/>
</dbReference>
<dbReference type="RefSeq" id="WP_018145019.1">
    <property type="nucleotide sequence ID" value="NZ_CP011367.1"/>
</dbReference>
<evidence type="ECO:0000313" key="1">
    <source>
        <dbReference type="EMBL" id="AKJ96252.1"/>
    </source>
</evidence>
<dbReference type="AlphaFoldDB" id="A0A0G3G9N0"/>
<dbReference type="KEGG" id="tvr:TVD_13180"/>
<evidence type="ECO:0000313" key="2">
    <source>
        <dbReference type="Proteomes" id="UP000064201"/>
    </source>
</evidence>
<organism evidence="1 2">
    <name type="scientific">Thioalkalivibrio versutus</name>
    <dbReference type="NCBI Taxonomy" id="106634"/>
    <lineage>
        <taxon>Bacteria</taxon>
        <taxon>Pseudomonadati</taxon>
        <taxon>Pseudomonadota</taxon>
        <taxon>Gammaproteobacteria</taxon>
        <taxon>Chromatiales</taxon>
        <taxon>Ectothiorhodospiraceae</taxon>
        <taxon>Thioalkalivibrio</taxon>
    </lineage>
</organism>
<gene>
    <name evidence="1" type="ORF">TVD_13180</name>
</gene>
<dbReference type="PATRIC" id="fig|106634.4.peg.2689"/>
<name>A0A0G3G9N0_9GAMM</name>
<sequence>MSDDYRPPLADYWDQLESRYGGGFNFHQISRDELAQLVEHLRQAVKNDPQVTDVEKQNLGLVLKHAEQALEKRSA</sequence>
<keyword evidence="2" id="KW-1185">Reference proteome</keyword>
<dbReference type="Proteomes" id="UP000064201">
    <property type="component" value="Chromosome"/>
</dbReference>